<gene>
    <name evidence="1" type="ORF">FHR96_003107</name>
</gene>
<protein>
    <submittedName>
        <fullName evidence="1">Uncharacterized protein</fullName>
    </submittedName>
</protein>
<dbReference type="Proteomes" id="UP000525987">
    <property type="component" value="Unassembled WGS sequence"/>
</dbReference>
<dbReference type="AlphaFoldDB" id="A0A7W5G6J4"/>
<reference evidence="1 2" key="1">
    <citation type="submission" date="2020-08" db="EMBL/GenBank/DDBJ databases">
        <title>Genomic Encyclopedia of Type Strains, Phase III (KMG-III): the genomes of soil and plant-associated and newly described type strains.</title>
        <authorList>
            <person name="Whitman W."/>
        </authorList>
    </citation>
    <scope>NUCLEOTIDE SEQUENCE [LARGE SCALE GENOMIC DNA]</scope>
    <source>
        <strain evidence="1 2">CECT 5995</strain>
    </source>
</reference>
<evidence type="ECO:0000313" key="1">
    <source>
        <dbReference type="EMBL" id="MBB3142220.1"/>
    </source>
</evidence>
<dbReference type="EMBL" id="JACHXM010000018">
    <property type="protein sequence ID" value="MBB3142220.1"/>
    <property type="molecule type" value="Genomic_DNA"/>
</dbReference>
<accession>A0A7W5G6J4</accession>
<name>A0A7W5G6J4_9GAMM</name>
<organism evidence="1 2">
    <name type="scientific">Halomonas organivorans</name>
    <dbReference type="NCBI Taxonomy" id="257772"/>
    <lineage>
        <taxon>Bacteria</taxon>
        <taxon>Pseudomonadati</taxon>
        <taxon>Pseudomonadota</taxon>
        <taxon>Gammaproteobacteria</taxon>
        <taxon>Oceanospirillales</taxon>
        <taxon>Halomonadaceae</taxon>
        <taxon>Halomonas</taxon>
    </lineage>
</organism>
<proteinExistence type="predicted"/>
<keyword evidence="2" id="KW-1185">Reference proteome</keyword>
<sequence>MTKAPTWIDDCHAWCQQVKYLAIQPEHQEWREKQPNTLWLRAQVLNSRRETMPNLYFKAEYRLGIRTGRETYDFQLMWRDPIPKGQHRRVLCVEIDEVWKRTHAEPDGTDIYGTHVQLGDKRAGSYCVREWRVPPERDHWRDWARRFGKLAWLGHTSTILLPPFGDDLFG</sequence>
<dbReference type="RefSeq" id="WP_183388584.1">
    <property type="nucleotide sequence ID" value="NZ_JACHXM010000018.1"/>
</dbReference>
<evidence type="ECO:0000313" key="2">
    <source>
        <dbReference type="Proteomes" id="UP000525987"/>
    </source>
</evidence>
<comment type="caution">
    <text evidence="1">The sequence shown here is derived from an EMBL/GenBank/DDBJ whole genome shotgun (WGS) entry which is preliminary data.</text>
</comment>